<organism evidence="1 2">
    <name type="scientific">Candidatus Magnetoglobus multicellularis str. Araruama</name>
    <dbReference type="NCBI Taxonomy" id="890399"/>
    <lineage>
        <taxon>Bacteria</taxon>
        <taxon>Pseudomonadati</taxon>
        <taxon>Thermodesulfobacteriota</taxon>
        <taxon>Desulfobacteria</taxon>
        <taxon>Desulfobacterales</taxon>
        <taxon>Desulfobacteraceae</taxon>
        <taxon>Candidatus Magnetoglobus</taxon>
    </lineage>
</organism>
<accession>A0A1V1NU28</accession>
<sequence length="166" mass="18832">MPSSIFAEWSMDIRGVRLKSKPFVTIGMAAEMNKVETAPAPPGYQCDMFVSDPEFPDDHLKTDIRPNNFQQEWILSIDPHGQDEPVPKSCSVSWNPSDLGQGYFQIIDASSHPVIYDMKHDSSFTVTGIQKYQHFRIRHKQFLSLFDIIAALQLLTAAPINQNAFF</sequence>
<evidence type="ECO:0000313" key="2">
    <source>
        <dbReference type="Proteomes" id="UP000189670"/>
    </source>
</evidence>
<gene>
    <name evidence="1" type="ORF">OMM_13273</name>
</gene>
<dbReference type="AlphaFoldDB" id="A0A1V1NU28"/>
<proteinExistence type="predicted"/>
<dbReference type="Proteomes" id="UP000189670">
    <property type="component" value="Unassembled WGS sequence"/>
</dbReference>
<protein>
    <submittedName>
        <fullName evidence="1">Uncharacterized protein</fullName>
    </submittedName>
</protein>
<comment type="caution">
    <text evidence="1">The sequence shown here is derived from an EMBL/GenBank/DDBJ whole genome shotgun (WGS) entry which is preliminary data.</text>
</comment>
<evidence type="ECO:0000313" key="1">
    <source>
        <dbReference type="EMBL" id="ETR66087.1"/>
    </source>
</evidence>
<dbReference type="EMBL" id="ATBP01002244">
    <property type="protein sequence ID" value="ETR66087.1"/>
    <property type="molecule type" value="Genomic_DNA"/>
</dbReference>
<reference evidence="2" key="1">
    <citation type="submission" date="2012-11" db="EMBL/GenBank/DDBJ databases">
        <authorList>
            <person name="Lucero-Rivera Y.E."/>
            <person name="Tovar-Ramirez D."/>
        </authorList>
    </citation>
    <scope>NUCLEOTIDE SEQUENCE [LARGE SCALE GENOMIC DNA]</scope>
    <source>
        <strain evidence="2">Araruama</strain>
    </source>
</reference>
<name>A0A1V1NU28_9BACT</name>